<keyword evidence="11 21" id="KW-0862">Zinc</keyword>
<feature type="transmembrane region" description="Helical" evidence="21">
    <location>
        <begin position="755"/>
        <end position="776"/>
    </location>
</feature>
<comment type="caution">
    <text evidence="21">Lacks conserved residue(s) required for the propagation of feature annotation.</text>
</comment>
<dbReference type="OrthoDB" id="2161379at2759"/>
<evidence type="ECO:0000313" key="24">
    <source>
        <dbReference type="RefSeq" id="XP_010274921.1"/>
    </source>
</evidence>
<dbReference type="GO" id="GO:0071555">
    <property type="term" value="P:cell wall organization"/>
    <property type="evidence" value="ECO:0007669"/>
    <property type="project" value="UniProtKB-KW"/>
</dbReference>
<dbReference type="GO" id="GO:0030244">
    <property type="term" value="P:cellulose biosynthetic process"/>
    <property type="evidence" value="ECO:0000318"/>
    <property type="project" value="GO_Central"/>
</dbReference>
<keyword evidence="13 21" id="KW-1133">Transmembrane helix</keyword>
<dbReference type="GO" id="GO:0016759">
    <property type="term" value="F:cellulose synthase activity"/>
    <property type="evidence" value="ECO:0000318"/>
    <property type="project" value="GO_Central"/>
</dbReference>
<keyword evidence="16 21" id="KW-0961">Cell wall biogenesis/degradation</keyword>
<feature type="transmembrane region" description="Helical" evidence="21">
    <location>
        <begin position="904"/>
        <end position="926"/>
    </location>
</feature>
<protein>
    <recommendedName>
        <fullName evidence="21">Cellulose synthase</fullName>
        <ecNumber evidence="21">2.4.1.12</ecNumber>
    </recommendedName>
</protein>
<comment type="subcellular location">
    <subcellularLocation>
        <location evidence="2 21">Cell membrane</location>
        <topology evidence="2 21">Multi-pass membrane protein</topology>
    </subcellularLocation>
</comment>
<keyword evidence="12 21" id="KW-0135">Cellulose biosynthesis</keyword>
<dbReference type="AlphaFoldDB" id="A0A1U8B2H0"/>
<dbReference type="eggNOG" id="ENOG502QTVZ">
    <property type="taxonomic scope" value="Eukaryota"/>
</dbReference>
<dbReference type="OMA" id="CATPYDE"/>
<evidence type="ECO:0000256" key="11">
    <source>
        <dbReference type="ARBA" id="ARBA00022833"/>
    </source>
</evidence>
<dbReference type="Gene3D" id="3.90.550.10">
    <property type="entry name" value="Spore Coat Polysaccharide Biosynthesis Protein SpsA, Chain A"/>
    <property type="match status" value="1"/>
</dbReference>
<evidence type="ECO:0000256" key="9">
    <source>
        <dbReference type="ARBA" id="ARBA00022723"/>
    </source>
</evidence>
<comment type="catalytic activity">
    <reaction evidence="17 21">
        <text>[(1-&gt;4)-beta-D-glucosyl](n) + UDP-alpha-D-glucose = [(1-&gt;4)-beta-D-glucosyl](n+1) + UDP + H(+)</text>
        <dbReference type="Rhea" id="RHEA:19929"/>
        <dbReference type="Rhea" id="RHEA-COMP:10033"/>
        <dbReference type="Rhea" id="RHEA-COMP:10034"/>
        <dbReference type="ChEBI" id="CHEBI:15378"/>
        <dbReference type="ChEBI" id="CHEBI:18246"/>
        <dbReference type="ChEBI" id="CHEBI:58223"/>
        <dbReference type="ChEBI" id="CHEBI:58885"/>
        <dbReference type="EC" id="2.4.1.12"/>
    </reaction>
</comment>
<evidence type="ECO:0000256" key="13">
    <source>
        <dbReference type="ARBA" id="ARBA00022989"/>
    </source>
</evidence>
<evidence type="ECO:0000256" key="12">
    <source>
        <dbReference type="ARBA" id="ARBA00022916"/>
    </source>
</evidence>
<dbReference type="InterPro" id="IPR029044">
    <property type="entry name" value="Nucleotide-diphossugar_trans"/>
</dbReference>
<evidence type="ECO:0000256" key="8">
    <source>
        <dbReference type="ARBA" id="ARBA00022692"/>
    </source>
</evidence>
<keyword evidence="6 21" id="KW-0328">Glycosyltransferase</keyword>
<dbReference type="Pfam" id="PF03552">
    <property type="entry name" value="Cellulose_synt"/>
    <property type="match status" value="1"/>
</dbReference>
<dbReference type="GO" id="GO:0008270">
    <property type="term" value="F:zinc ion binding"/>
    <property type="evidence" value="ECO:0007669"/>
    <property type="project" value="UniProtKB-KW"/>
</dbReference>
<evidence type="ECO:0000256" key="7">
    <source>
        <dbReference type="ARBA" id="ARBA00022679"/>
    </source>
</evidence>
<feature type="active site" evidence="18">
    <location>
        <position position="294"/>
    </location>
</feature>
<comment type="pathway">
    <text evidence="3 21">Glycan metabolism; plant cellulose biosynthesis.</text>
</comment>
<feature type="binding site" evidence="19">
    <location>
        <position position="435"/>
    </location>
    <ligand>
        <name>UDP-alpha-D-glucose</name>
        <dbReference type="ChEBI" id="CHEBI:58885"/>
    </ligand>
</feature>
<dbReference type="RefSeq" id="XP_010274921.1">
    <property type="nucleotide sequence ID" value="XM_010276619.2"/>
</dbReference>
<comment type="cofactor">
    <cofactor evidence="1">
        <name>Mn(2+)</name>
        <dbReference type="ChEBI" id="CHEBI:29035"/>
    </cofactor>
</comment>
<feature type="binding site" evidence="20">
    <location>
        <position position="436"/>
    </location>
    <ligand>
        <name>Mn(2+)</name>
        <dbReference type="ChEBI" id="CHEBI:29035"/>
    </ligand>
</feature>
<feature type="binding site" evidence="19">
    <location>
        <position position="265"/>
    </location>
    <ligand>
        <name>UDP-alpha-D-glucose</name>
        <dbReference type="ChEBI" id="CHEBI:58885"/>
    </ligand>
</feature>
<dbReference type="SUPFAM" id="SSF57850">
    <property type="entry name" value="RING/U-box"/>
    <property type="match status" value="1"/>
</dbReference>
<accession>A0A1U8B2H0</accession>
<evidence type="ECO:0000256" key="19">
    <source>
        <dbReference type="PIRSR" id="PIRSR605150-2"/>
    </source>
</evidence>
<evidence type="ECO:0000313" key="23">
    <source>
        <dbReference type="Proteomes" id="UP000189703"/>
    </source>
</evidence>
<proteinExistence type="inferred from homology"/>
<keyword evidence="8 21" id="KW-0812">Transmembrane</keyword>
<evidence type="ECO:0000256" key="20">
    <source>
        <dbReference type="PIRSR" id="PIRSR605150-3"/>
    </source>
</evidence>
<feature type="active site" evidence="18">
    <location>
        <position position="677"/>
    </location>
</feature>
<dbReference type="PANTHER" id="PTHR13301">
    <property type="entry name" value="X-BOX TRANSCRIPTION FACTOR-RELATED"/>
    <property type="match status" value="1"/>
</dbReference>
<dbReference type="FunFam" id="3.90.550.10:FF:000009">
    <property type="entry name" value="Cellulose synthase"/>
    <property type="match status" value="1"/>
</dbReference>
<gene>
    <name evidence="24" type="primary">LOC104610132</name>
</gene>
<dbReference type="UniPathway" id="UPA00695"/>
<evidence type="ECO:0000256" key="21">
    <source>
        <dbReference type="RuleBase" id="RU361116"/>
    </source>
</evidence>
<evidence type="ECO:0000256" key="2">
    <source>
        <dbReference type="ARBA" id="ARBA00004651"/>
    </source>
</evidence>
<keyword evidence="7 21" id="KW-0808">Transferase</keyword>
<name>A0A1U8B2H0_NELNU</name>
<evidence type="ECO:0000256" key="18">
    <source>
        <dbReference type="PIRSR" id="PIRSR605150-1"/>
    </source>
</evidence>
<dbReference type="GO" id="GO:0005886">
    <property type="term" value="C:plasma membrane"/>
    <property type="evidence" value="ECO:0000318"/>
    <property type="project" value="GO_Central"/>
</dbReference>
<reference evidence="24" key="1">
    <citation type="submission" date="2025-08" db="UniProtKB">
        <authorList>
            <consortium name="RefSeq"/>
        </authorList>
    </citation>
    <scope>IDENTIFICATION</scope>
</reference>
<feature type="binding site" evidence="20">
    <location>
        <position position="460"/>
    </location>
    <ligand>
        <name>Mn(2+)</name>
        <dbReference type="ChEBI" id="CHEBI:29035"/>
    </ligand>
</feature>
<feature type="binding site" evidence="19">
    <location>
        <position position="294"/>
    </location>
    <ligand>
        <name>UDP-alpha-D-glucose</name>
        <dbReference type="ChEBI" id="CHEBI:58885"/>
    </ligand>
</feature>
<feature type="transmembrane region" description="Helical" evidence="21">
    <location>
        <begin position="826"/>
        <end position="848"/>
    </location>
</feature>
<keyword evidence="5 21" id="KW-1003">Cell membrane</keyword>
<sequence length="979" mass="110315">MMESGVPLCNSCGESVGHASNGEVFVACQECNFSICRSCFDYELREGKKACLRCGNPYDENLALDDVGKELPVSRSTMADHLDNHQDTGIHARTVSNLSAVESESNGEPGNPIWKNRVESWKEKKNKKKKAASKATEEVQIPTEQQMEEKQSPESIQTFSKTIPIPPNKITPYRIVIIMRLIILGLFFHYRVTNPVDSAYGLWLTSVICEIWFAVSWVLDQFPKWSPVNRVTYLDKLSSRYEREGEPSELAAVDFFVSTVDPLKEPPLITANTVLSILAVDYPVDKVSCYVSDDGSAMLTFEALAETAEFARKWVPFCKKFSIEPRAPEFYFSQKIDYLKDKVQPSFVKERRAMKRDYEEYKVRINALVAKAQKTPDEGWTMQDGTSWPGNNPRDHPGMIQVFLGHTGAHDIEGNELPRLVYVSREKRPGYQHHKKAGAMNALVRVSAVLTNAPYILNLDCDHYVNNSKAVREAMCFMMDPQVGRDVCYIQFPQRFDGIDRSDRYANRNIVFFDVNMKGLDGIQGPVYVGTGCVFYRQALYGYGPPSLPSLPKASSSCSWGCCCCCCRSKKPSKDISEVYRDSKQDDLNAAIFNLREIDNYDEYDRSMLISQMSFEKTFGLSSVFIESTLMENGGVAESANPSTLIKEAIHVISCGYEEKTEWGKEIGWIYGSVTEDILTGFKMHCRGWRSIYCMPLRPAFKGSAPINLSDRLHQVLRWALGSVEIFLSRHCPLWYGFAGGRLKWLQRLAYINTIVYPFTSLPLIAYCSLPAICLLTGKFIIPTLSNLASIWFLGLFISIIVTSVLELRWSGVGIEDWWRNEQFWVIGGVSAHLFAVFQGFLKMLAGLDTNFTVTAKAADDTQFGELYIFKWTTLLIPPTTLLVVNMVGVVAGFSDALNNGYEAWGPLFGKVFFAFWVILHLYPFLKGLMGRQNRTPTIVVLWSVLLASVFSLLWVKVDPFLSNSNSSSVAQSCISIDC</sequence>
<evidence type="ECO:0000256" key="5">
    <source>
        <dbReference type="ARBA" id="ARBA00022475"/>
    </source>
</evidence>
<dbReference type="FunCoup" id="A0A1U8B2H0">
    <property type="interactions" value="98"/>
</dbReference>
<feature type="binding site" evidence="19">
    <location>
        <position position="264"/>
    </location>
    <ligand>
        <name>UDP-alpha-D-glucose</name>
        <dbReference type="ChEBI" id="CHEBI:58885"/>
    </ligand>
</feature>
<feature type="region of interest" description="Disordered" evidence="22">
    <location>
        <begin position="125"/>
        <end position="154"/>
    </location>
</feature>
<dbReference type="GO" id="GO:0016760">
    <property type="term" value="F:cellulose synthase (UDP-forming) activity"/>
    <property type="evidence" value="ECO:0007669"/>
    <property type="project" value="UniProtKB-EC"/>
</dbReference>
<keyword evidence="10 21" id="KW-0863">Zinc-finger</keyword>
<dbReference type="Proteomes" id="UP000189703">
    <property type="component" value="Unplaced"/>
</dbReference>
<dbReference type="InterPro" id="IPR013083">
    <property type="entry name" value="Znf_RING/FYVE/PHD"/>
</dbReference>
<feature type="transmembrane region" description="Helical" evidence="21">
    <location>
        <begin position="938"/>
        <end position="956"/>
    </location>
</feature>
<dbReference type="GeneID" id="104610132"/>
<evidence type="ECO:0000256" key="14">
    <source>
        <dbReference type="ARBA" id="ARBA00023136"/>
    </source>
</evidence>
<dbReference type="SMR" id="A0A1U8B2H0"/>
<dbReference type="GO" id="GO:0009833">
    <property type="term" value="P:plant-type primary cell wall biogenesis"/>
    <property type="evidence" value="ECO:0000318"/>
    <property type="project" value="GO_Central"/>
</dbReference>
<evidence type="ECO:0000256" key="4">
    <source>
        <dbReference type="ARBA" id="ARBA00007548"/>
    </source>
</evidence>
<feature type="transmembrane region" description="Helical" evidence="21">
    <location>
        <begin position="788"/>
        <end position="806"/>
    </location>
</feature>
<dbReference type="InterPro" id="IPR027934">
    <property type="entry name" value="CES_Znf_RING"/>
</dbReference>
<dbReference type="SUPFAM" id="SSF53448">
    <property type="entry name" value="Nucleotide-diphospho-sugar transferases"/>
    <property type="match status" value="1"/>
</dbReference>
<dbReference type="STRING" id="4432.A0A1U8B2H0"/>
<feature type="transmembrane region" description="Helical" evidence="21">
    <location>
        <begin position="869"/>
        <end position="892"/>
    </location>
</feature>
<dbReference type="EC" id="2.4.1.12" evidence="21"/>
<evidence type="ECO:0000256" key="1">
    <source>
        <dbReference type="ARBA" id="ARBA00001936"/>
    </source>
</evidence>
<organism evidence="23 24">
    <name type="scientific">Nelumbo nucifera</name>
    <name type="common">Sacred lotus</name>
    <dbReference type="NCBI Taxonomy" id="4432"/>
    <lineage>
        <taxon>Eukaryota</taxon>
        <taxon>Viridiplantae</taxon>
        <taxon>Streptophyta</taxon>
        <taxon>Embryophyta</taxon>
        <taxon>Tracheophyta</taxon>
        <taxon>Spermatophyta</taxon>
        <taxon>Magnoliopsida</taxon>
        <taxon>Proteales</taxon>
        <taxon>Nelumbonaceae</taxon>
        <taxon>Nelumbo</taxon>
    </lineage>
</organism>
<dbReference type="KEGG" id="nnu:104610132"/>
<evidence type="ECO:0000256" key="6">
    <source>
        <dbReference type="ARBA" id="ARBA00022676"/>
    </source>
</evidence>
<evidence type="ECO:0000256" key="17">
    <source>
        <dbReference type="ARBA" id="ARBA00048682"/>
    </source>
</evidence>
<keyword evidence="9 21" id="KW-0479">Metal-binding</keyword>
<keyword evidence="15" id="KW-0464">Manganese</keyword>
<evidence type="ECO:0000256" key="10">
    <source>
        <dbReference type="ARBA" id="ARBA00022771"/>
    </source>
</evidence>
<evidence type="ECO:0000256" key="3">
    <source>
        <dbReference type="ARBA" id="ARBA00004768"/>
    </source>
</evidence>
<keyword evidence="14 21" id="KW-0472">Membrane</keyword>
<evidence type="ECO:0000256" key="22">
    <source>
        <dbReference type="SAM" id="MobiDB-lite"/>
    </source>
</evidence>
<dbReference type="InterPro" id="IPR005150">
    <property type="entry name" value="Cellulose_synth"/>
</dbReference>
<dbReference type="Gene3D" id="3.30.40.10">
    <property type="entry name" value="Zinc/RING finger domain, C3HC4 (zinc finger)"/>
    <property type="match status" value="1"/>
</dbReference>
<feature type="binding site" evidence="19">
    <location>
        <position position="258"/>
    </location>
    <ligand>
        <name>UDP-alpha-D-glucose</name>
        <dbReference type="ChEBI" id="CHEBI:58885"/>
    </ligand>
</feature>
<comment type="similarity">
    <text evidence="4 21">Belongs to the glycosyltransferase 2 family. Plant cellulose synthase subfamily.</text>
</comment>
<dbReference type="Pfam" id="PF14569">
    <property type="entry name" value="zf-UDP"/>
    <property type="match status" value="1"/>
</dbReference>
<comment type="cofactor">
    <cofactor evidence="21">
        <name>Zn(2+)</name>
        <dbReference type="ChEBI" id="CHEBI:29105"/>
    </cofactor>
    <text evidence="21">Binds 2 Zn(2+) ions per subunit.</text>
</comment>
<evidence type="ECO:0000256" key="15">
    <source>
        <dbReference type="ARBA" id="ARBA00023211"/>
    </source>
</evidence>
<keyword evidence="23" id="KW-1185">Reference proteome</keyword>
<evidence type="ECO:0000256" key="16">
    <source>
        <dbReference type="ARBA" id="ARBA00023316"/>
    </source>
</evidence>